<name>A0A8C4EM95_DICLA</name>
<dbReference type="PANTHER" id="PTHR35079:SF1">
    <property type="entry name" value="LUNG ADENOMA SUSCEPTIBILITY PROTEIN 2"/>
    <property type="match status" value="1"/>
</dbReference>
<feature type="compositionally biased region" description="Polar residues" evidence="1">
    <location>
        <begin position="188"/>
        <end position="200"/>
    </location>
</feature>
<accession>A0A8C4EM95</accession>
<reference evidence="2" key="2">
    <citation type="submission" date="2025-09" db="UniProtKB">
        <authorList>
            <consortium name="Ensembl"/>
        </authorList>
    </citation>
    <scope>IDENTIFICATION</scope>
</reference>
<feature type="compositionally biased region" description="Basic and acidic residues" evidence="1">
    <location>
        <begin position="535"/>
        <end position="554"/>
    </location>
</feature>
<evidence type="ECO:0008006" key="4">
    <source>
        <dbReference type="Google" id="ProtNLM"/>
    </source>
</evidence>
<feature type="compositionally biased region" description="Polar residues" evidence="1">
    <location>
        <begin position="555"/>
        <end position="571"/>
    </location>
</feature>
<keyword evidence="3" id="KW-1185">Reference proteome</keyword>
<dbReference type="PANTHER" id="PTHR35079">
    <property type="entry name" value="LUNG ADENOMA SUSCEPTIBILITY PROTEIN 2"/>
    <property type="match status" value="1"/>
</dbReference>
<dbReference type="AlphaFoldDB" id="A0A8C4EM95"/>
<protein>
    <recommendedName>
        <fullName evidence="4">Lung adenoma susceptibility protein 2</fullName>
    </recommendedName>
</protein>
<organism evidence="2 3">
    <name type="scientific">Dicentrarchus labrax</name>
    <name type="common">European seabass</name>
    <name type="synonym">Morone labrax</name>
    <dbReference type="NCBI Taxonomy" id="13489"/>
    <lineage>
        <taxon>Eukaryota</taxon>
        <taxon>Metazoa</taxon>
        <taxon>Chordata</taxon>
        <taxon>Craniata</taxon>
        <taxon>Vertebrata</taxon>
        <taxon>Euteleostomi</taxon>
        <taxon>Actinopterygii</taxon>
        <taxon>Neopterygii</taxon>
        <taxon>Teleostei</taxon>
        <taxon>Neoteleostei</taxon>
        <taxon>Acanthomorphata</taxon>
        <taxon>Eupercaria</taxon>
        <taxon>Moronidae</taxon>
        <taxon>Dicentrarchus</taxon>
    </lineage>
</organism>
<proteinExistence type="predicted"/>
<evidence type="ECO:0000313" key="3">
    <source>
        <dbReference type="Proteomes" id="UP000694389"/>
    </source>
</evidence>
<dbReference type="GeneTree" id="ENSGT00390000008823"/>
<evidence type="ECO:0000256" key="1">
    <source>
        <dbReference type="SAM" id="MobiDB-lite"/>
    </source>
</evidence>
<sequence length="571" mass="62193">MPAFSMVTSMASSGLVGDFLSPESTVTSLLSSSGHLRSSLLAPEHNTTFRYRNKNYGSASAALDAYIADFERSPRNSKSLTGTLVLPCSPPTTPSRPRASTLRNKDVLRERLTDRELDFLNLPVSSLHHIGNRDRLSMTTDELLSIPYDGSMPVTHTSAFMQGLLSQSGASQPCPSFSRPAHRTWDRLSSSYPAPQLSHQNHPHPARTPRSSRCRGRPGGAMLKPDVASCYRQSAHRAARSECEEPSLSLHLPHWFTSNKTDMDCSGITSVPDIKYPAWIQRCDLSEPPPPAESELWDDHALRPGAPSWVAELEDDDGDQMPAQVDSQQTLRELRLQFAEQISLLAAEKKSSDIMETLFRDNRLESLIQKADQVLNSLSQSSGGAGSLADSVSPPDCVKEADSPLNTEELLLRSSSHCHPVTLESAAAAAAAAGGVAEALTDSGAQALGCCLHGNSIFKQPGPVEALKQMLFRLQAVEAELQRQQQASVAPMLTDRTQAEETPAKPRPEGEAELESFPGGPSLQRALHHLSRLKVLVEEPREKHKEEKDEDEGRYSSSSADGLICTQQKPS</sequence>
<evidence type="ECO:0000313" key="2">
    <source>
        <dbReference type="Ensembl" id="ENSDLAP00005020286.2"/>
    </source>
</evidence>
<feature type="region of interest" description="Disordered" evidence="1">
    <location>
        <begin position="188"/>
        <end position="219"/>
    </location>
</feature>
<dbReference type="Ensembl" id="ENSDLAT00005021754.2">
    <property type="protein sequence ID" value="ENSDLAP00005020286.2"/>
    <property type="gene ID" value="ENSDLAG00005009449.2"/>
</dbReference>
<feature type="compositionally biased region" description="Basic and acidic residues" evidence="1">
    <location>
        <begin position="497"/>
        <end position="510"/>
    </location>
</feature>
<reference evidence="2" key="1">
    <citation type="submission" date="2025-08" db="UniProtKB">
        <authorList>
            <consortium name="Ensembl"/>
        </authorList>
    </citation>
    <scope>IDENTIFICATION</scope>
</reference>
<feature type="region of interest" description="Disordered" evidence="1">
    <location>
        <begin position="486"/>
        <end position="571"/>
    </location>
</feature>
<dbReference type="Proteomes" id="UP000694389">
    <property type="component" value="Unassembled WGS sequence"/>
</dbReference>
<dbReference type="InterPro" id="IPR052679">
    <property type="entry name" value="Cell_Prolif_Regulator"/>
</dbReference>
<feature type="compositionally biased region" description="Basic residues" evidence="1">
    <location>
        <begin position="201"/>
        <end position="216"/>
    </location>
</feature>